<proteinExistence type="inferred from homology"/>
<dbReference type="AlphaFoldDB" id="A0A8C3VPF1"/>
<comment type="function">
    <text evidence="6">Immune regulatory cytokine.</text>
</comment>
<dbReference type="Ensembl" id="ENSCWAT00000002229.1">
    <property type="protein sequence ID" value="ENSCWAP00000002040.1"/>
    <property type="gene ID" value="ENSCWAG00000001652.1"/>
</dbReference>
<dbReference type="PROSITE" id="PS00520">
    <property type="entry name" value="INTERLEUKIN_10"/>
    <property type="match status" value="1"/>
</dbReference>
<reference evidence="7" key="1">
    <citation type="submission" date="2025-08" db="UniProtKB">
        <authorList>
            <consortium name="Ensembl"/>
        </authorList>
    </citation>
    <scope>IDENTIFICATION</scope>
</reference>
<keyword evidence="4 6" id="KW-0964">Secreted</keyword>
<comment type="similarity">
    <text evidence="2 6">Belongs to the IL-10 family.</text>
</comment>
<sequence>RDEVPEVAFSWRRGQRPAHALGHFRFFQMCSPVHSAALPCLGLILLLWSQGPGVQGQEFRFGPCRVEGVVLQELWEAFWDMKDVVQAQDNVTSVRLLRKEILQNVSEAESCYFIHSLLKFYLNTIFKNYHAKAVKFRILRSFSTLANNFAVIMSKLRPRQENEMFSISENARRRFLLFQGAFKQLDREAALTKAFGEMDILLTWMQKFYQP</sequence>
<evidence type="ECO:0000256" key="6">
    <source>
        <dbReference type="RuleBase" id="RU368043"/>
    </source>
</evidence>
<evidence type="ECO:0000256" key="4">
    <source>
        <dbReference type="ARBA" id="ARBA00022525"/>
    </source>
</evidence>
<evidence type="ECO:0000256" key="1">
    <source>
        <dbReference type="ARBA" id="ARBA00004613"/>
    </source>
</evidence>
<keyword evidence="5" id="KW-0732">Signal</keyword>
<dbReference type="GO" id="GO:0005125">
    <property type="term" value="F:cytokine activity"/>
    <property type="evidence" value="ECO:0007669"/>
    <property type="project" value="UniProtKB-UniRule"/>
</dbReference>
<evidence type="ECO:0000256" key="3">
    <source>
        <dbReference type="ARBA" id="ARBA00022514"/>
    </source>
</evidence>
<keyword evidence="8" id="KW-1185">Reference proteome</keyword>
<evidence type="ECO:0000313" key="8">
    <source>
        <dbReference type="Proteomes" id="UP000694540"/>
    </source>
</evidence>
<reference evidence="7" key="2">
    <citation type="submission" date="2025-09" db="UniProtKB">
        <authorList>
            <consortium name="Ensembl"/>
        </authorList>
    </citation>
    <scope>IDENTIFICATION</scope>
</reference>
<evidence type="ECO:0000256" key="2">
    <source>
        <dbReference type="ARBA" id="ARBA00008813"/>
    </source>
</evidence>
<dbReference type="InterPro" id="IPR020423">
    <property type="entry name" value="IL-10_CS"/>
</dbReference>
<dbReference type="InterPro" id="IPR020444">
    <property type="entry name" value="IL-24"/>
</dbReference>
<protein>
    <recommendedName>
        <fullName evidence="6">Interleukin family protein</fullName>
    </recommendedName>
</protein>
<dbReference type="GeneTree" id="ENSGT00950000183124"/>
<dbReference type="PRINTS" id="PR01937">
    <property type="entry name" value="INTRLEUKIN24"/>
</dbReference>
<dbReference type="PANTHER" id="PTHR48482">
    <property type="entry name" value="INTERLEUKIN-19-RELATED"/>
    <property type="match status" value="1"/>
</dbReference>
<gene>
    <name evidence="7" type="primary">IL24</name>
</gene>
<evidence type="ECO:0000313" key="7">
    <source>
        <dbReference type="Ensembl" id="ENSCWAP00000002040.1"/>
    </source>
</evidence>
<evidence type="ECO:0000256" key="5">
    <source>
        <dbReference type="ARBA" id="ARBA00022729"/>
    </source>
</evidence>
<dbReference type="SUPFAM" id="SSF47266">
    <property type="entry name" value="4-helical cytokines"/>
    <property type="match status" value="1"/>
</dbReference>
<dbReference type="GO" id="GO:0005615">
    <property type="term" value="C:extracellular space"/>
    <property type="evidence" value="ECO:0007669"/>
    <property type="project" value="UniProtKB-UniRule"/>
</dbReference>
<dbReference type="Pfam" id="PF00726">
    <property type="entry name" value="IL10"/>
    <property type="match status" value="1"/>
</dbReference>
<organism evidence="7 8">
    <name type="scientific">Catagonus wagneri</name>
    <name type="common">Chacoan peccary</name>
    <dbReference type="NCBI Taxonomy" id="51154"/>
    <lineage>
        <taxon>Eukaryota</taxon>
        <taxon>Metazoa</taxon>
        <taxon>Chordata</taxon>
        <taxon>Craniata</taxon>
        <taxon>Vertebrata</taxon>
        <taxon>Euteleostomi</taxon>
        <taxon>Mammalia</taxon>
        <taxon>Eutheria</taxon>
        <taxon>Laurasiatheria</taxon>
        <taxon>Artiodactyla</taxon>
        <taxon>Suina</taxon>
        <taxon>Tayassuidae</taxon>
        <taxon>Catagonus</taxon>
    </lineage>
</organism>
<comment type="subcellular location">
    <subcellularLocation>
        <location evidence="1 6">Secreted</location>
    </subcellularLocation>
</comment>
<dbReference type="Proteomes" id="UP000694540">
    <property type="component" value="Unplaced"/>
</dbReference>
<keyword evidence="3 6" id="KW-0202">Cytokine</keyword>
<dbReference type="InterPro" id="IPR020443">
    <property type="entry name" value="IL-10/19/20/24/26"/>
</dbReference>
<dbReference type="PANTHER" id="PTHR48482:SF4">
    <property type="entry name" value="INTERLEUKIN-24"/>
    <property type="match status" value="1"/>
</dbReference>
<dbReference type="Gene3D" id="1.20.1250.10">
    <property type="match status" value="1"/>
</dbReference>
<name>A0A8C3VPF1_9CETA</name>
<accession>A0A8C3VPF1</accession>
<dbReference type="InterPro" id="IPR009079">
    <property type="entry name" value="4_helix_cytokine-like_core"/>
</dbReference>